<protein>
    <recommendedName>
        <fullName evidence="2">histidine kinase</fullName>
        <ecNumber evidence="2">2.7.13.3</ecNumber>
    </recommendedName>
</protein>
<comment type="catalytic activity">
    <reaction evidence="1">
        <text>ATP + protein L-histidine = ADP + protein N-phospho-L-histidine.</text>
        <dbReference type="EC" id="2.7.13.3"/>
    </reaction>
</comment>
<sequence>MGDGAGAHGVRGGVRAHRRGVAARAGSASRGARRCRVSGHGGAVTGDRVFRVLLVLVGGVALLYGVVRTAGPDLGGVGLLGTVAIGVGWAGWLLGPRVRIPVVLSLGVLAAGGGLVAVLSPLGPVVVGLAALFAATALDPVVAAGIAGVGLACAAVTGHALAPPAGAAAGALAGLLIGTVRRQRRAREHQAAELARARERAELERGRAELLAERNRIAREVHDVLAHTLSAVSVQLTAVDALVADGAGATAVRAGLDRTRRLVVEGLVETRRAVRALRDEPVALADQLAALTRDDGAALRVDGTARPLPPAAGLALLRVAQEALTNARKHAPGGEVTVHLVFGERTARVRVTNTAPDGPGALAPTGGGYGLTGLAERVDLLGGSFTTGPEDGGWRVEAEVPA</sequence>
<dbReference type="InterPro" id="IPR011712">
    <property type="entry name" value="Sig_transdc_His_kin_sub3_dim/P"/>
</dbReference>
<evidence type="ECO:0000259" key="13">
    <source>
        <dbReference type="Pfam" id="PF07730"/>
    </source>
</evidence>
<feature type="compositionally biased region" description="Gly residues" evidence="10">
    <location>
        <begin position="1"/>
        <end position="12"/>
    </location>
</feature>
<dbReference type="PANTHER" id="PTHR24421">
    <property type="entry name" value="NITRATE/NITRITE SENSOR PROTEIN NARX-RELATED"/>
    <property type="match status" value="1"/>
</dbReference>
<evidence type="ECO:0000256" key="2">
    <source>
        <dbReference type="ARBA" id="ARBA00012438"/>
    </source>
</evidence>
<keyword evidence="4" id="KW-0808">Transferase</keyword>
<keyword evidence="9" id="KW-0175">Coiled coil</keyword>
<dbReference type="Gene3D" id="3.30.565.10">
    <property type="entry name" value="Histidine kinase-like ATPase, C-terminal domain"/>
    <property type="match status" value="1"/>
</dbReference>
<keyword evidence="11" id="KW-0472">Membrane</keyword>
<dbReference type="EMBL" id="CP034550">
    <property type="protein sequence ID" value="QFZ20914.1"/>
    <property type="molecule type" value="Genomic_DNA"/>
</dbReference>
<evidence type="ECO:0000256" key="4">
    <source>
        <dbReference type="ARBA" id="ARBA00022679"/>
    </source>
</evidence>
<dbReference type="PANTHER" id="PTHR24421:SF10">
    <property type="entry name" value="NITRATE_NITRITE SENSOR PROTEIN NARQ"/>
    <property type="match status" value="1"/>
</dbReference>
<keyword evidence="5" id="KW-0547">Nucleotide-binding</keyword>
<keyword evidence="3" id="KW-0597">Phosphoprotein</keyword>
<keyword evidence="11" id="KW-0812">Transmembrane</keyword>
<dbReference type="GO" id="GO:0046983">
    <property type="term" value="F:protein dimerization activity"/>
    <property type="evidence" value="ECO:0007669"/>
    <property type="project" value="InterPro"/>
</dbReference>
<dbReference type="InterPro" id="IPR050482">
    <property type="entry name" value="Sensor_HK_TwoCompSys"/>
</dbReference>
<feature type="transmembrane region" description="Helical" evidence="11">
    <location>
        <begin position="100"/>
        <end position="119"/>
    </location>
</feature>
<dbReference type="Pfam" id="PF07730">
    <property type="entry name" value="HisKA_3"/>
    <property type="match status" value="1"/>
</dbReference>
<keyword evidence="11" id="KW-1133">Transmembrane helix</keyword>
<feature type="transmembrane region" description="Helical" evidence="11">
    <location>
        <begin position="161"/>
        <end position="180"/>
    </location>
</feature>
<evidence type="ECO:0000256" key="7">
    <source>
        <dbReference type="ARBA" id="ARBA00022840"/>
    </source>
</evidence>
<dbReference type="Gene3D" id="1.20.5.1930">
    <property type="match status" value="1"/>
</dbReference>
<reference evidence="15" key="1">
    <citation type="journal article" date="2021" name="Curr. Microbiol.">
        <title>Complete genome of nocamycin-producing strain Saccharothrix syringae NRRL B-16468 reveals the biosynthetic potential for secondary metabolites.</title>
        <authorList>
            <person name="Mo X."/>
            <person name="Yang S."/>
        </authorList>
    </citation>
    <scope>NUCLEOTIDE SEQUENCE [LARGE SCALE GENOMIC DNA]</scope>
    <source>
        <strain evidence="15">ATCC 51364 / DSM 43886 / JCM 6844 / KCTC 9398 / NBRC 14523 / NRRL B-16468 / INA 2240</strain>
    </source>
</reference>
<evidence type="ECO:0000256" key="6">
    <source>
        <dbReference type="ARBA" id="ARBA00022777"/>
    </source>
</evidence>
<evidence type="ECO:0000256" key="1">
    <source>
        <dbReference type="ARBA" id="ARBA00000085"/>
    </source>
</evidence>
<dbReference type="KEGG" id="ssyi:EKG83_29165"/>
<keyword evidence="8" id="KW-0902">Two-component regulatory system</keyword>
<feature type="transmembrane region" description="Helical" evidence="11">
    <location>
        <begin position="74"/>
        <end position="94"/>
    </location>
</feature>
<keyword evidence="7" id="KW-0067">ATP-binding</keyword>
<keyword evidence="15" id="KW-1185">Reference proteome</keyword>
<evidence type="ECO:0000313" key="14">
    <source>
        <dbReference type="EMBL" id="QFZ20914.1"/>
    </source>
</evidence>
<dbReference type="InterPro" id="IPR003594">
    <property type="entry name" value="HATPase_dom"/>
</dbReference>
<name>A0A5Q0H4Q5_SACSY</name>
<evidence type="ECO:0000256" key="8">
    <source>
        <dbReference type="ARBA" id="ARBA00023012"/>
    </source>
</evidence>
<dbReference type="OrthoDB" id="227596at2"/>
<evidence type="ECO:0000313" key="15">
    <source>
        <dbReference type="Proteomes" id="UP000325787"/>
    </source>
</evidence>
<dbReference type="GO" id="GO:0016020">
    <property type="term" value="C:membrane"/>
    <property type="evidence" value="ECO:0007669"/>
    <property type="project" value="InterPro"/>
</dbReference>
<feature type="domain" description="Signal transduction histidine kinase subgroup 3 dimerisation and phosphoacceptor" evidence="13">
    <location>
        <begin position="213"/>
        <end position="279"/>
    </location>
</feature>
<feature type="coiled-coil region" evidence="9">
    <location>
        <begin position="180"/>
        <end position="220"/>
    </location>
</feature>
<gene>
    <name evidence="14" type="ORF">EKG83_29165</name>
</gene>
<proteinExistence type="predicted"/>
<evidence type="ECO:0000259" key="12">
    <source>
        <dbReference type="Pfam" id="PF02518"/>
    </source>
</evidence>
<dbReference type="Pfam" id="PF02518">
    <property type="entry name" value="HATPase_c"/>
    <property type="match status" value="1"/>
</dbReference>
<dbReference type="EC" id="2.7.13.3" evidence="2"/>
<feature type="region of interest" description="Disordered" evidence="10">
    <location>
        <begin position="1"/>
        <end position="27"/>
    </location>
</feature>
<evidence type="ECO:0000256" key="5">
    <source>
        <dbReference type="ARBA" id="ARBA00022741"/>
    </source>
</evidence>
<dbReference type="GO" id="GO:0000155">
    <property type="term" value="F:phosphorelay sensor kinase activity"/>
    <property type="evidence" value="ECO:0007669"/>
    <property type="project" value="InterPro"/>
</dbReference>
<dbReference type="InterPro" id="IPR036890">
    <property type="entry name" value="HATPase_C_sf"/>
</dbReference>
<dbReference type="CDD" id="cd16917">
    <property type="entry name" value="HATPase_UhpB-NarQ-NarX-like"/>
    <property type="match status" value="1"/>
</dbReference>
<dbReference type="SUPFAM" id="SSF55874">
    <property type="entry name" value="ATPase domain of HSP90 chaperone/DNA topoisomerase II/histidine kinase"/>
    <property type="match status" value="1"/>
</dbReference>
<evidence type="ECO:0000256" key="10">
    <source>
        <dbReference type="SAM" id="MobiDB-lite"/>
    </source>
</evidence>
<evidence type="ECO:0000256" key="11">
    <source>
        <dbReference type="SAM" id="Phobius"/>
    </source>
</evidence>
<dbReference type="AlphaFoldDB" id="A0A5Q0H4Q5"/>
<dbReference type="GO" id="GO:0005524">
    <property type="term" value="F:ATP binding"/>
    <property type="evidence" value="ECO:0007669"/>
    <property type="project" value="UniProtKB-KW"/>
</dbReference>
<feature type="domain" description="Histidine kinase/HSP90-like ATPase" evidence="12">
    <location>
        <begin position="315"/>
        <end position="401"/>
    </location>
</feature>
<dbReference type="Proteomes" id="UP000325787">
    <property type="component" value="Chromosome"/>
</dbReference>
<accession>A0A5Q0H4Q5</accession>
<organism evidence="14 15">
    <name type="scientific">Saccharothrix syringae</name>
    <name type="common">Nocardiopsis syringae</name>
    <dbReference type="NCBI Taxonomy" id="103733"/>
    <lineage>
        <taxon>Bacteria</taxon>
        <taxon>Bacillati</taxon>
        <taxon>Actinomycetota</taxon>
        <taxon>Actinomycetes</taxon>
        <taxon>Pseudonocardiales</taxon>
        <taxon>Pseudonocardiaceae</taxon>
        <taxon>Saccharothrix</taxon>
    </lineage>
</organism>
<evidence type="ECO:0000256" key="9">
    <source>
        <dbReference type="SAM" id="Coils"/>
    </source>
</evidence>
<keyword evidence="6 14" id="KW-0418">Kinase</keyword>
<evidence type="ECO:0000256" key="3">
    <source>
        <dbReference type="ARBA" id="ARBA00022553"/>
    </source>
</evidence>
<feature type="transmembrane region" description="Helical" evidence="11">
    <location>
        <begin position="126"/>
        <end position="149"/>
    </location>
</feature>
<feature type="transmembrane region" description="Helical" evidence="11">
    <location>
        <begin position="49"/>
        <end position="67"/>
    </location>
</feature>